<name>U2SPA8_LEIAQ</name>
<dbReference type="AlphaFoldDB" id="U2SPA8"/>
<evidence type="ECO:0000256" key="1">
    <source>
        <dbReference type="SAM" id="MobiDB-lite"/>
    </source>
</evidence>
<feature type="region of interest" description="Disordered" evidence="1">
    <location>
        <begin position="1"/>
        <end position="55"/>
    </location>
</feature>
<dbReference type="Proteomes" id="UP000016605">
    <property type="component" value="Unassembled WGS sequence"/>
</dbReference>
<organism evidence="2 3">
    <name type="scientific">Leifsonia aquatica ATCC 14665</name>
    <dbReference type="NCBI Taxonomy" id="1358026"/>
    <lineage>
        <taxon>Bacteria</taxon>
        <taxon>Bacillati</taxon>
        <taxon>Actinomycetota</taxon>
        <taxon>Actinomycetes</taxon>
        <taxon>Micrococcales</taxon>
        <taxon>Microbacteriaceae</taxon>
        <taxon>Leifsonia</taxon>
    </lineage>
</organism>
<evidence type="ECO:0000313" key="2">
    <source>
        <dbReference type="EMBL" id="ERK67243.1"/>
    </source>
</evidence>
<dbReference type="HOGENOM" id="CLU_3026756_0_0_11"/>
<feature type="compositionally biased region" description="Basic and acidic residues" evidence="1">
    <location>
        <begin position="21"/>
        <end position="31"/>
    </location>
</feature>
<feature type="compositionally biased region" description="Basic and acidic residues" evidence="1">
    <location>
        <begin position="39"/>
        <end position="55"/>
    </location>
</feature>
<proteinExistence type="predicted"/>
<accession>U2SPA8</accession>
<comment type="caution">
    <text evidence="2">The sequence shown here is derived from an EMBL/GenBank/DDBJ whole genome shotgun (WGS) entry which is preliminary data.</text>
</comment>
<dbReference type="EMBL" id="AWVQ01000863">
    <property type="protein sequence ID" value="ERK67243.1"/>
    <property type="molecule type" value="Genomic_DNA"/>
</dbReference>
<evidence type="ECO:0000313" key="3">
    <source>
        <dbReference type="Proteomes" id="UP000016605"/>
    </source>
</evidence>
<reference evidence="2 3" key="1">
    <citation type="submission" date="2013-08" db="EMBL/GenBank/DDBJ databases">
        <authorList>
            <person name="Weinstock G."/>
            <person name="Sodergren E."/>
            <person name="Wylie T."/>
            <person name="Fulton L."/>
            <person name="Fulton R."/>
            <person name="Fronick C."/>
            <person name="O'Laughlin M."/>
            <person name="Godfrey J."/>
            <person name="Miner T."/>
            <person name="Herter B."/>
            <person name="Appelbaum E."/>
            <person name="Cordes M."/>
            <person name="Lek S."/>
            <person name="Wollam A."/>
            <person name="Pepin K.H."/>
            <person name="Palsikar V.B."/>
            <person name="Mitreva M."/>
            <person name="Wilson R.K."/>
        </authorList>
    </citation>
    <scope>NUCLEOTIDE SEQUENCE [LARGE SCALE GENOMIC DNA]</scope>
    <source>
        <strain evidence="2 3">ATCC 14665</strain>
    </source>
</reference>
<gene>
    <name evidence="2" type="ORF">N136_04684</name>
</gene>
<protein>
    <submittedName>
        <fullName evidence="2">Uncharacterized protein</fullName>
    </submittedName>
</protein>
<sequence length="55" mass="6006">MSAPSAVPTSRSLSRAVDLQSPERNDQHPEDQGPSGTKSHPEDNENDPHTNGRDR</sequence>